<dbReference type="InterPro" id="IPR018870">
    <property type="entry name" value="Tti2"/>
</dbReference>
<name>A0AAN6NGP2_9PEZI</name>
<dbReference type="GO" id="GO:0001680">
    <property type="term" value="P:tRNA 3'-terminal CCA addition"/>
    <property type="evidence" value="ECO:0007669"/>
    <property type="project" value="UniProtKB-ARBA"/>
</dbReference>
<feature type="domain" description="tRNA nucleotidyltransferase/poly(A) polymerase RNA and SrmB- binding" evidence="9">
    <location>
        <begin position="241"/>
        <end position="278"/>
    </location>
</feature>
<dbReference type="GO" id="GO:0000166">
    <property type="term" value="F:nucleotide binding"/>
    <property type="evidence" value="ECO:0007669"/>
    <property type="project" value="UniProtKB-KW"/>
</dbReference>
<dbReference type="SUPFAM" id="SSF81301">
    <property type="entry name" value="Nucleotidyltransferase"/>
    <property type="match status" value="1"/>
</dbReference>
<dbReference type="Gene3D" id="1.10.3090.10">
    <property type="entry name" value="cca-adding enzyme, domain 2"/>
    <property type="match status" value="1"/>
</dbReference>
<organism evidence="10 11">
    <name type="scientific">Diplogelasinospora grovesii</name>
    <dbReference type="NCBI Taxonomy" id="303347"/>
    <lineage>
        <taxon>Eukaryota</taxon>
        <taxon>Fungi</taxon>
        <taxon>Dikarya</taxon>
        <taxon>Ascomycota</taxon>
        <taxon>Pezizomycotina</taxon>
        <taxon>Sordariomycetes</taxon>
        <taxon>Sordariomycetidae</taxon>
        <taxon>Sordariales</taxon>
        <taxon>Diplogelasinosporaceae</taxon>
        <taxon>Diplogelasinospora</taxon>
    </lineage>
</organism>
<gene>
    <name evidence="10" type="ORF">QBC46DRAFT_251191</name>
</gene>
<evidence type="ECO:0000259" key="8">
    <source>
        <dbReference type="Pfam" id="PF01743"/>
    </source>
</evidence>
<evidence type="ECO:0000256" key="2">
    <source>
        <dbReference type="ARBA" id="ARBA00022679"/>
    </source>
</evidence>
<feature type="region of interest" description="Disordered" evidence="7">
    <location>
        <begin position="682"/>
        <end position="704"/>
    </location>
</feature>
<evidence type="ECO:0000256" key="4">
    <source>
        <dbReference type="ARBA" id="ARBA00022884"/>
    </source>
</evidence>
<evidence type="ECO:0000256" key="5">
    <source>
        <dbReference type="ARBA" id="ARBA00034736"/>
    </source>
</evidence>
<dbReference type="InterPro" id="IPR032828">
    <property type="entry name" value="PolyA_RNA-bd"/>
</dbReference>
<evidence type="ECO:0000313" key="11">
    <source>
        <dbReference type="Proteomes" id="UP001303473"/>
    </source>
</evidence>
<proteinExistence type="inferred from homology"/>
<dbReference type="Pfam" id="PF01743">
    <property type="entry name" value="PolyA_pol"/>
    <property type="match status" value="1"/>
</dbReference>
<evidence type="ECO:0000259" key="9">
    <source>
        <dbReference type="Pfam" id="PF12627"/>
    </source>
</evidence>
<evidence type="ECO:0000256" key="3">
    <source>
        <dbReference type="ARBA" id="ARBA00022741"/>
    </source>
</evidence>
<dbReference type="GO" id="GO:0110078">
    <property type="term" value="C:TTT Hsp90 cochaperone complex"/>
    <property type="evidence" value="ECO:0007669"/>
    <property type="project" value="InterPro"/>
</dbReference>
<dbReference type="CDD" id="cd05398">
    <property type="entry name" value="NT_ClassII-CCAase"/>
    <property type="match status" value="1"/>
</dbReference>
<dbReference type="FunFam" id="3.30.460.10:FF:000019">
    <property type="entry name" value="tRNA nucleotidyltransferase cca2"/>
    <property type="match status" value="1"/>
</dbReference>
<dbReference type="EMBL" id="MU853757">
    <property type="protein sequence ID" value="KAK3944819.1"/>
    <property type="molecule type" value="Genomic_DNA"/>
</dbReference>
<comment type="caution">
    <text evidence="10">The sequence shown here is derived from an EMBL/GenBank/DDBJ whole genome shotgun (WGS) entry which is preliminary data.</text>
</comment>
<keyword evidence="2 6" id="KW-0808">Transferase</keyword>
<dbReference type="PANTHER" id="PTHR13734">
    <property type="entry name" value="TRNA-NUCLEOTIDYLTRANSFERASE"/>
    <property type="match status" value="1"/>
</dbReference>
<sequence length="996" mass="112504">MAQPRTITLNEREQKLKGLLVDVAQFIDTHHPPSTPPVPGQEKVVLRWAGGWVRDKLLGVESNDIDTAINNMTGETFALYLRDYCNDPGHRGRHGILPSDIGGLHKIAKNPEKSKHLETTTTRLFGLDVDFVNLRKETYSEDSRNPTIEFGTAEEDALRRDATVNALFYNLHTEEVEDFTGGLKDMEEKIIRTPLEPLQTFMDDPLRVLRLVRFASRLEFRIDPEAEKVMGEPKVLEMLRLKISRERIGVELEKMLKGKNPRVSLELIDRLGLYHAVFTDPAKEDMVKPDLTNWHTVYNTLDKLKENKTPGSIYEVLVTSEEAGFFAWNLAALCPWEQLPEEKPVKAGKHPLPLASQAAREGFRAPNKLCDVVTAAHRHRQNILELKEIVCNKEESRNERDRFGMAIREWDARGGQWRLQVLYAVLVDLLLRTGPEKEEVQKVLAEWQAFLDHLVELDVMDAPSIRRLVDGTVLAKELGIKPGKWMAPALDIVMAWQLRNPGVTEQEGAVEENPRQRIIAVFTCVHGESVSEDLLAANGLATLIAGWIAPIINRPDPMDLDEEGDSVWGVQEDDPHDTIVRRTRELAEPGMMCLEILLCSSNLLYIPSELTHLDTQVLFTLVAFTDDDRDGWSTPELRGKAETILEKHLLPTPDRREYLMLEMLQSYLRPLFSRSRPATITSSGRRAEYNKDGRGRGGVGDDSRRTKPWKFEDLRAVPGFNWVVNTADKEFVSKNWPLFIPVLLTLLDERSIRIKARGLSLTTTFLTKLPGKTLEQTGLSQVFEDAILPSLLSYLPTLTPEDESVQILKPAFEALLWLAKKQEREDRKRKLLDKMLREGVFAAYFHAREHIKIVTLLCEVVGGVVKELGLHSVKHLKDLVPMLSEIMTDPFAPLSPTVLLSAVRALQVVVLMCWPRFITPDQPCADNVLEAVVVCWLNVTDADAGQPNAEEVQNKLRETAKLLSAIYNKTASGSSGGDVFKVLVDKEPRLASLFTM</sequence>
<dbReference type="InterPro" id="IPR002646">
    <property type="entry name" value="PolA_pol_head_dom"/>
</dbReference>
<dbReference type="SUPFAM" id="SSF48371">
    <property type="entry name" value="ARM repeat"/>
    <property type="match status" value="1"/>
</dbReference>
<dbReference type="GO" id="GO:0003723">
    <property type="term" value="F:RNA binding"/>
    <property type="evidence" value="ECO:0007669"/>
    <property type="project" value="UniProtKB-KW"/>
</dbReference>
<dbReference type="Proteomes" id="UP001303473">
    <property type="component" value="Unassembled WGS sequence"/>
</dbReference>
<evidence type="ECO:0000256" key="6">
    <source>
        <dbReference type="RuleBase" id="RU003953"/>
    </source>
</evidence>
<dbReference type="GO" id="GO:0052929">
    <property type="term" value="F:ATP:3'-cytidine-cytidine-tRNA adenylyltransferase activity"/>
    <property type="evidence" value="ECO:0007669"/>
    <property type="project" value="TreeGrafter"/>
</dbReference>
<evidence type="ECO:0000256" key="1">
    <source>
        <dbReference type="ARBA" id="ARBA00007265"/>
    </source>
</evidence>
<evidence type="ECO:0000256" key="7">
    <source>
        <dbReference type="SAM" id="MobiDB-lite"/>
    </source>
</evidence>
<dbReference type="InterPro" id="IPR043519">
    <property type="entry name" value="NT_sf"/>
</dbReference>
<comment type="similarity">
    <text evidence="5">Belongs to the TTI2 family.</text>
</comment>
<dbReference type="InterPro" id="IPR011989">
    <property type="entry name" value="ARM-like"/>
</dbReference>
<evidence type="ECO:0000313" key="10">
    <source>
        <dbReference type="EMBL" id="KAK3944819.1"/>
    </source>
</evidence>
<dbReference type="Pfam" id="PF10521">
    <property type="entry name" value="Tti2"/>
    <property type="match status" value="1"/>
</dbReference>
<dbReference type="InterPro" id="IPR016024">
    <property type="entry name" value="ARM-type_fold"/>
</dbReference>
<accession>A0AAN6NGP2</accession>
<dbReference type="Gene3D" id="1.25.10.10">
    <property type="entry name" value="Leucine-rich Repeat Variant"/>
    <property type="match status" value="1"/>
</dbReference>
<keyword evidence="3" id="KW-0547">Nucleotide-binding</keyword>
<comment type="similarity">
    <text evidence="1 6">Belongs to the tRNA nucleotidyltransferase/poly(A) polymerase family.</text>
</comment>
<keyword evidence="11" id="KW-1185">Reference proteome</keyword>
<feature type="compositionally biased region" description="Basic and acidic residues" evidence="7">
    <location>
        <begin position="685"/>
        <end position="704"/>
    </location>
</feature>
<reference evidence="11" key="1">
    <citation type="journal article" date="2023" name="Mol. Phylogenet. Evol.">
        <title>Genome-scale phylogeny and comparative genomics of the fungal order Sordariales.</title>
        <authorList>
            <person name="Hensen N."/>
            <person name="Bonometti L."/>
            <person name="Westerberg I."/>
            <person name="Brannstrom I.O."/>
            <person name="Guillou S."/>
            <person name="Cros-Aarteil S."/>
            <person name="Calhoun S."/>
            <person name="Haridas S."/>
            <person name="Kuo A."/>
            <person name="Mondo S."/>
            <person name="Pangilinan J."/>
            <person name="Riley R."/>
            <person name="LaButti K."/>
            <person name="Andreopoulos B."/>
            <person name="Lipzen A."/>
            <person name="Chen C."/>
            <person name="Yan M."/>
            <person name="Daum C."/>
            <person name="Ng V."/>
            <person name="Clum A."/>
            <person name="Steindorff A."/>
            <person name="Ohm R.A."/>
            <person name="Martin F."/>
            <person name="Silar P."/>
            <person name="Natvig D.O."/>
            <person name="Lalanne C."/>
            <person name="Gautier V."/>
            <person name="Ament-Velasquez S.L."/>
            <person name="Kruys A."/>
            <person name="Hutchinson M.I."/>
            <person name="Powell A.J."/>
            <person name="Barry K."/>
            <person name="Miller A.N."/>
            <person name="Grigoriev I.V."/>
            <person name="Debuchy R."/>
            <person name="Gladieux P."/>
            <person name="Hiltunen Thoren M."/>
            <person name="Johannesson H."/>
        </authorList>
    </citation>
    <scope>NUCLEOTIDE SEQUENCE [LARGE SCALE GENOMIC DNA]</scope>
    <source>
        <strain evidence="11">CBS 340.73</strain>
    </source>
</reference>
<keyword evidence="4 6" id="KW-0694">RNA-binding</keyword>
<dbReference type="GO" id="GO:0052927">
    <property type="term" value="F:CC tRNA cytidylyltransferase activity"/>
    <property type="evidence" value="ECO:0007669"/>
    <property type="project" value="TreeGrafter"/>
</dbReference>
<dbReference type="Gene3D" id="3.30.460.10">
    <property type="entry name" value="Beta Polymerase, domain 2"/>
    <property type="match status" value="1"/>
</dbReference>
<feature type="domain" description="Poly A polymerase head" evidence="8">
    <location>
        <begin position="47"/>
        <end position="192"/>
    </location>
</feature>
<dbReference type="PANTHER" id="PTHR13734:SF5">
    <property type="entry name" value="CCA TRNA NUCLEOTIDYLTRANSFERASE, MITOCHONDRIAL"/>
    <property type="match status" value="1"/>
</dbReference>
<dbReference type="AlphaFoldDB" id="A0AAN6NGP2"/>
<dbReference type="GO" id="GO:0005739">
    <property type="term" value="C:mitochondrion"/>
    <property type="evidence" value="ECO:0007669"/>
    <property type="project" value="UniProtKB-ARBA"/>
</dbReference>
<dbReference type="SUPFAM" id="SSF81891">
    <property type="entry name" value="Poly A polymerase C-terminal region-like"/>
    <property type="match status" value="1"/>
</dbReference>
<dbReference type="Pfam" id="PF12627">
    <property type="entry name" value="PolyA_pol_RNAbd"/>
    <property type="match status" value="1"/>
</dbReference>
<protein>
    <submittedName>
        <fullName evidence="10">Mitochondrial CCA tRNA nucleotidyltransferase</fullName>
    </submittedName>
</protein>